<organism evidence="2 3">
    <name type="scientific">Malus baccata</name>
    <name type="common">Siberian crab apple</name>
    <name type="synonym">Pyrus baccata</name>
    <dbReference type="NCBI Taxonomy" id="106549"/>
    <lineage>
        <taxon>Eukaryota</taxon>
        <taxon>Viridiplantae</taxon>
        <taxon>Streptophyta</taxon>
        <taxon>Embryophyta</taxon>
        <taxon>Tracheophyta</taxon>
        <taxon>Spermatophyta</taxon>
        <taxon>Magnoliopsida</taxon>
        <taxon>eudicotyledons</taxon>
        <taxon>Gunneridae</taxon>
        <taxon>Pentapetalae</taxon>
        <taxon>rosids</taxon>
        <taxon>fabids</taxon>
        <taxon>Rosales</taxon>
        <taxon>Rosaceae</taxon>
        <taxon>Amygdaloideae</taxon>
        <taxon>Maleae</taxon>
        <taxon>Malus</taxon>
    </lineage>
</organism>
<name>A0A540MZ22_MALBA</name>
<evidence type="ECO:0000313" key="3">
    <source>
        <dbReference type="Proteomes" id="UP000315295"/>
    </source>
</evidence>
<dbReference type="Proteomes" id="UP000315295">
    <property type="component" value="Unassembled WGS sequence"/>
</dbReference>
<gene>
    <name evidence="2" type="ORF">C1H46_010380</name>
</gene>
<keyword evidence="3" id="KW-1185">Reference proteome</keyword>
<proteinExistence type="predicted"/>
<sequence length="136" mass="15880">MAPKRSAKMVNTTKQIVRETVEVLVAKARRKKQEEDQPLETISIEMKETNQTQNVKVSVGKESRKTSVIPIETQAENQTLKTQSANVQADKEAEENPTKTPDLHEEINRRMKKSRRVKRQRKSKSKSWRKEKRKVR</sequence>
<feature type="region of interest" description="Disordered" evidence="1">
    <location>
        <begin position="73"/>
        <end position="136"/>
    </location>
</feature>
<dbReference type="EMBL" id="VIEB01000147">
    <property type="protein sequence ID" value="TQE04009.1"/>
    <property type="molecule type" value="Genomic_DNA"/>
</dbReference>
<comment type="caution">
    <text evidence="2">The sequence shown here is derived from an EMBL/GenBank/DDBJ whole genome shotgun (WGS) entry which is preliminary data.</text>
</comment>
<feature type="compositionally biased region" description="Basic residues" evidence="1">
    <location>
        <begin position="110"/>
        <end position="136"/>
    </location>
</feature>
<evidence type="ECO:0000313" key="2">
    <source>
        <dbReference type="EMBL" id="TQE04009.1"/>
    </source>
</evidence>
<feature type="compositionally biased region" description="Polar residues" evidence="1">
    <location>
        <begin position="74"/>
        <end position="87"/>
    </location>
</feature>
<feature type="compositionally biased region" description="Basic and acidic residues" evidence="1">
    <location>
        <begin position="89"/>
        <end position="109"/>
    </location>
</feature>
<evidence type="ECO:0000256" key="1">
    <source>
        <dbReference type="SAM" id="MobiDB-lite"/>
    </source>
</evidence>
<accession>A0A540MZ22</accession>
<protein>
    <submittedName>
        <fullName evidence="2">Uncharacterized protein</fullName>
    </submittedName>
</protein>
<reference evidence="2 3" key="1">
    <citation type="journal article" date="2019" name="G3 (Bethesda)">
        <title>Sequencing of a Wild Apple (Malus baccata) Genome Unravels the Differences Between Cultivated and Wild Apple Species Regarding Disease Resistance and Cold Tolerance.</title>
        <authorList>
            <person name="Chen X."/>
        </authorList>
    </citation>
    <scope>NUCLEOTIDE SEQUENCE [LARGE SCALE GENOMIC DNA]</scope>
    <source>
        <strain evidence="3">cv. Shandingzi</strain>
        <tissue evidence="2">Leaves</tissue>
    </source>
</reference>
<dbReference type="AlphaFoldDB" id="A0A540MZ22"/>